<keyword evidence="2" id="KW-1185">Reference proteome</keyword>
<organism evidence="1 2">
    <name type="scientific">Dryococelus australis</name>
    <dbReference type="NCBI Taxonomy" id="614101"/>
    <lineage>
        <taxon>Eukaryota</taxon>
        <taxon>Metazoa</taxon>
        <taxon>Ecdysozoa</taxon>
        <taxon>Arthropoda</taxon>
        <taxon>Hexapoda</taxon>
        <taxon>Insecta</taxon>
        <taxon>Pterygota</taxon>
        <taxon>Neoptera</taxon>
        <taxon>Polyneoptera</taxon>
        <taxon>Phasmatodea</taxon>
        <taxon>Verophasmatodea</taxon>
        <taxon>Anareolatae</taxon>
        <taxon>Phasmatidae</taxon>
        <taxon>Eurycanthinae</taxon>
        <taxon>Dryococelus</taxon>
    </lineage>
</organism>
<evidence type="ECO:0000313" key="2">
    <source>
        <dbReference type="Proteomes" id="UP001159363"/>
    </source>
</evidence>
<accession>A0ABQ9HTI0</accession>
<protein>
    <submittedName>
        <fullName evidence="1">Uncharacterized protein</fullName>
    </submittedName>
</protein>
<proteinExistence type="predicted"/>
<evidence type="ECO:0000313" key="1">
    <source>
        <dbReference type="EMBL" id="KAJ8887153.1"/>
    </source>
</evidence>
<dbReference type="Proteomes" id="UP001159363">
    <property type="component" value="Chromosome X"/>
</dbReference>
<gene>
    <name evidence="1" type="ORF">PR048_013368</name>
</gene>
<comment type="caution">
    <text evidence="1">The sequence shown here is derived from an EMBL/GenBank/DDBJ whole genome shotgun (WGS) entry which is preliminary data.</text>
</comment>
<reference evidence="1 2" key="1">
    <citation type="submission" date="2023-02" db="EMBL/GenBank/DDBJ databases">
        <title>LHISI_Scaffold_Assembly.</title>
        <authorList>
            <person name="Stuart O.P."/>
            <person name="Cleave R."/>
            <person name="Magrath M.J.L."/>
            <person name="Mikheyev A.S."/>
        </authorList>
    </citation>
    <scope>NUCLEOTIDE SEQUENCE [LARGE SCALE GENOMIC DNA]</scope>
    <source>
        <strain evidence="1">Daus_M_001</strain>
        <tissue evidence="1">Leg muscle</tissue>
    </source>
</reference>
<dbReference type="EMBL" id="JARBHB010000004">
    <property type="protein sequence ID" value="KAJ8887153.1"/>
    <property type="molecule type" value="Genomic_DNA"/>
</dbReference>
<name>A0ABQ9HTI0_9NEOP</name>
<sequence length="79" mass="9254">MPVPRGGFTHMLKRKCCTNPSKGTQFDAHNMTLVQTMSLCVKCYMSNSCAHIISRQFKPWNHQDYPLQLNFSRWYVKTL</sequence>